<evidence type="ECO:0008006" key="3">
    <source>
        <dbReference type="Google" id="ProtNLM"/>
    </source>
</evidence>
<dbReference type="RefSeq" id="WP_343906141.1">
    <property type="nucleotide sequence ID" value="NZ_BAAAJE010000002.1"/>
</dbReference>
<proteinExistence type="predicted"/>
<keyword evidence="2" id="KW-1185">Reference proteome</keyword>
<dbReference type="SUPFAM" id="SSF52540">
    <property type="entry name" value="P-loop containing nucleoside triphosphate hydrolases"/>
    <property type="match status" value="1"/>
</dbReference>
<dbReference type="Proteomes" id="UP001499979">
    <property type="component" value="Unassembled WGS sequence"/>
</dbReference>
<dbReference type="Gene3D" id="3.40.50.300">
    <property type="entry name" value="P-loop containing nucleotide triphosphate hydrolases"/>
    <property type="match status" value="1"/>
</dbReference>
<gene>
    <name evidence="1" type="ORF">GCM10009606_09620</name>
</gene>
<organism evidence="1 2">
    <name type="scientific">Nocardioides aquiterrae</name>
    <dbReference type="NCBI Taxonomy" id="203799"/>
    <lineage>
        <taxon>Bacteria</taxon>
        <taxon>Bacillati</taxon>
        <taxon>Actinomycetota</taxon>
        <taxon>Actinomycetes</taxon>
        <taxon>Propionibacteriales</taxon>
        <taxon>Nocardioidaceae</taxon>
        <taxon>Nocardioides</taxon>
    </lineage>
</organism>
<dbReference type="InterPro" id="IPR027417">
    <property type="entry name" value="P-loop_NTPase"/>
</dbReference>
<sequence length="339" mass="37511">MAERVVLHVGTMKSGTTFLQNVVSNNRDVLREQGISFVGRKWRDQIRAAQDVIEHGGKDQDPIAPDGPWGRIVREIEEWPGTALFSVEFLGARKVPKIEQIVASFGDTPLTVVITARDLARQIPSMWQESIQNGGRLTWPEFLQGVREERRGNPFWRQQGVATWAKRWSGVVGTENVVVVTAPPKGAPGTLLWERYAGVVGIDPSSCSLEVAANPSLGLASTLVLRQLNEELADDPLKRSAYHSRVKRVLAKQGMARHRRDEPTLGLDEPWVYARSEKEIAALRKIGCPVVGDLAELTSHPVPGVQPSDVPVEEQLRAAVRGLSHAVRDLTWDRGGKKK</sequence>
<comment type="caution">
    <text evidence="1">The sequence shown here is derived from an EMBL/GenBank/DDBJ whole genome shotgun (WGS) entry which is preliminary data.</text>
</comment>
<protein>
    <recommendedName>
        <fullName evidence="3">Sulfotransferase family protein</fullName>
    </recommendedName>
</protein>
<evidence type="ECO:0000313" key="1">
    <source>
        <dbReference type="EMBL" id="GAA1131590.1"/>
    </source>
</evidence>
<dbReference type="EMBL" id="BAAAJE010000002">
    <property type="protein sequence ID" value="GAA1131590.1"/>
    <property type="molecule type" value="Genomic_DNA"/>
</dbReference>
<reference evidence="2" key="1">
    <citation type="journal article" date="2019" name="Int. J. Syst. Evol. Microbiol.">
        <title>The Global Catalogue of Microorganisms (GCM) 10K type strain sequencing project: providing services to taxonomists for standard genome sequencing and annotation.</title>
        <authorList>
            <consortium name="The Broad Institute Genomics Platform"/>
            <consortium name="The Broad Institute Genome Sequencing Center for Infectious Disease"/>
            <person name="Wu L."/>
            <person name="Ma J."/>
        </authorList>
    </citation>
    <scope>NUCLEOTIDE SEQUENCE [LARGE SCALE GENOMIC DNA]</scope>
    <source>
        <strain evidence="2">JCM 11813</strain>
    </source>
</reference>
<evidence type="ECO:0000313" key="2">
    <source>
        <dbReference type="Proteomes" id="UP001499979"/>
    </source>
</evidence>
<name>A0ABP4EVZ0_9ACTN</name>
<accession>A0ABP4EVZ0</accession>